<accession>A0ABP8ATC5</accession>
<proteinExistence type="predicted"/>
<evidence type="ECO:0000256" key="1">
    <source>
        <dbReference type="SAM" id="MobiDB-lite"/>
    </source>
</evidence>
<dbReference type="PROSITE" id="PS51257">
    <property type="entry name" value="PROKAR_LIPOPROTEIN"/>
    <property type="match status" value="1"/>
</dbReference>
<gene>
    <name evidence="3" type="ORF">GCM10022252_27610</name>
</gene>
<protein>
    <recommendedName>
        <fullName evidence="5">Lipoprotein</fullName>
    </recommendedName>
</protein>
<feature type="compositionally biased region" description="Low complexity" evidence="1">
    <location>
        <begin position="29"/>
        <end position="48"/>
    </location>
</feature>
<organism evidence="3 4">
    <name type="scientific">Streptosporangium oxazolinicum</name>
    <dbReference type="NCBI Taxonomy" id="909287"/>
    <lineage>
        <taxon>Bacteria</taxon>
        <taxon>Bacillati</taxon>
        <taxon>Actinomycetota</taxon>
        <taxon>Actinomycetes</taxon>
        <taxon>Streptosporangiales</taxon>
        <taxon>Streptosporangiaceae</taxon>
        <taxon>Streptosporangium</taxon>
    </lineage>
</organism>
<feature type="region of interest" description="Disordered" evidence="1">
    <location>
        <begin position="24"/>
        <end position="48"/>
    </location>
</feature>
<keyword evidence="4" id="KW-1185">Reference proteome</keyword>
<feature type="region of interest" description="Disordered" evidence="1">
    <location>
        <begin position="86"/>
        <end position="105"/>
    </location>
</feature>
<feature type="region of interest" description="Disordered" evidence="1">
    <location>
        <begin position="234"/>
        <end position="254"/>
    </location>
</feature>
<dbReference type="EMBL" id="BAABAQ010000004">
    <property type="protein sequence ID" value="GAA4190009.1"/>
    <property type="molecule type" value="Genomic_DNA"/>
</dbReference>
<dbReference type="Proteomes" id="UP001501251">
    <property type="component" value="Unassembled WGS sequence"/>
</dbReference>
<evidence type="ECO:0000313" key="4">
    <source>
        <dbReference type="Proteomes" id="UP001501251"/>
    </source>
</evidence>
<name>A0ABP8ATC5_9ACTN</name>
<comment type="caution">
    <text evidence="3">The sequence shown here is derived from an EMBL/GenBank/DDBJ whole genome shotgun (WGS) entry which is preliminary data.</text>
</comment>
<reference evidence="4" key="1">
    <citation type="journal article" date="2019" name="Int. J. Syst. Evol. Microbiol.">
        <title>The Global Catalogue of Microorganisms (GCM) 10K type strain sequencing project: providing services to taxonomists for standard genome sequencing and annotation.</title>
        <authorList>
            <consortium name="The Broad Institute Genomics Platform"/>
            <consortium name="The Broad Institute Genome Sequencing Center for Infectious Disease"/>
            <person name="Wu L."/>
            <person name="Ma J."/>
        </authorList>
    </citation>
    <scope>NUCLEOTIDE SEQUENCE [LARGE SCALE GENOMIC DNA]</scope>
    <source>
        <strain evidence="4">JCM 17388</strain>
    </source>
</reference>
<evidence type="ECO:0000256" key="2">
    <source>
        <dbReference type="SAM" id="SignalP"/>
    </source>
</evidence>
<feature type="chain" id="PRO_5046847624" description="Lipoprotein" evidence="2">
    <location>
        <begin position="23"/>
        <end position="254"/>
    </location>
</feature>
<feature type="signal peptide" evidence="2">
    <location>
        <begin position="1"/>
        <end position="22"/>
    </location>
</feature>
<keyword evidence="2" id="KW-0732">Signal</keyword>
<sequence length="254" mass="26935">MRRVVPIALLAALVSGCASKVAAPQSVLTTPSRETSSTTAPTPSPSETVLTPQEVAYLKALGNEPDASGAITFDSSVIEEGRDICGQTEGDAEGDWSEGGFSGPPTLDAIIENEWDDADYRAAIKHLCPKYLPVLRRAQGGFPDGVYEVGKEIKAGTYRTTPGRVTDCYWERSTGAGDTIANDFVSNAPRGITVTLRRGEGFKSEGCGNWMRASVRGGSLGWGRIGSVAGARPHVPLPDQHLSNNLEPCRLSKS</sequence>
<evidence type="ECO:0000313" key="3">
    <source>
        <dbReference type="EMBL" id="GAA4190009.1"/>
    </source>
</evidence>
<evidence type="ECO:0008006" key="5">
    <source>
        <dbReference type="Google" id="ProtNLM"/>
    </source>
</evidence>